<proteinExistence type="predicted"/>
<gene>
    <name evidence="2" type="ORF">ACFO3D_06740</name>
</gene>
<accession>A0ABV9DHK9</accession>
<dbReference type="PANTHER" id="PTHR43679:SF2">
    <property type="entry name" value="OCTANOYL-[GCVH]:PROTEIN N-OCTANOYLTRANSFERASE"/>
    <property type="match status" value="1"/>
</dbReference>
<evidence type="ECO:0000313" key="2">
    <source>
        <dbReference type="EMBL" id="MFC4557907.1"/>
    </source>
</evidence>
<comment type="caution">
    <text evidence="2">The sequence shown here is derived from an EMBL/GenBank/DDBJ whole genome shotgun (WGS) entry which is preliminary data.</text>
</comment>
<dbReference type="RefSeq" id="WP_390294092.1">
    <property type="nucleotide sequence ID" value="NZ_JBHSFU010000004.1"/>
</dbReference>
<protein>
    <submittedName>
        <fullName evidence="2">Biotin/lipoate A/B protein ligase family protein</fullName>
    </submittedName>
</protein>
<keyword evidence="2" id="KW-0436">Ligase</keyword>
<evidence type="ECO:0000313" key="3">
    <source>
        <dbReference type="Proteomes" id="UP001595989"/>
    </source>
</evidence>
<dbReference type="InterPro" id="IPR050664">
    <property type="entry name" value="Octanoyltrans_LipM/LipL"/>
</dbReference>
<reference evidence="3" key="1">
    <citation type="journal article" date="2019" name="Int. J. Syst. Evol. Microbiol.">
        <title>The Global Catalogue of Microorganisms (GCM) 10K type strain sequencing project: providing services to taxonomists for standard genome sequencing and annotation.</title>
        <authorList>
            <consortium name="The Broad Institute Genomics Platform"/>
            <consortium name="The Broad Institute Genome Sequencing Center for Infectious Disease"/>
            <person name="Wu L."/>
            <person name="Ma J."/>
        </authorList>
    </citation>
    <scope>NUCLEOTIDE SEQUENCE [LARGE SCALE GENOMIC DNA]</scope>
    <source>
        <strain evidence="3">CGMCC 4.7426</strain>
    </source>
</reference>
<dbReference type="Pfam" id="PF21948">
    <property type="entry name" value="LplA-B_cat"/>
    <property type="match status" value="1"/>
</dbReference>
<dbReference type="PANTHER" id="PTHR43679">
    <property type="entry name" value="OCTANOYLTRANSFERASE LIPM-RELATED"/>
    <property type="match status" value="1"/>
</dbReference>
<organism evidence="2 3">
    <name type="scientific">Virgibacillus kekensis</name>
    <dbReference type="NCBI Taxonomy" id="202261"/>
    <lineage>
        <taxon>Bacteria</taxon>
        <taxon>Bacillati</taxon>
        <taxon>Bacillota</taxon>
        <taxon>Bacilli</taxon>
        <taxon>Bacillales</taxon>
        <taxon>Bacillaceae</taxon>
        <taxon>Virgibacillus</taxon>
    </lineage>
</organism>
<sequence length="274" mass="31617">MKETWGFIDTGFNSASVNMALDEKLLDWHGEGKIPPTLRFYGWSKPSLSVGHFQNAERAIDFSNMQKHECEFVRRLTGGSAVLHDDELTYSIVVSEDKDYIPTSIQAAYYVLSKGVLEGYKQLGIEADYATPEKKAERTDVCFEKPAFYEMLVNGKKVSGNAQTRKQGVLLQHGSIPMSMNTTMLFDLFKFPNEKIREKKRNTFSEKAITINEITRKQHTYDDLKDAFQKGFKEELNLEFTPLKLSDSQWSEVYELAKSKYTQEEWNLYHQRSV</sequence>
<dbReference type="Gene3D" id="3.30.930.10">
    <property type="entry name" value="Bira Bifunctional Protein, Domain 2"/>
    <property type="match status" value="1"/>
</dbReference>
<keyword evidence="3" id="KW-1185">Reference proteome</keyword>
<dbReference type="EMBL" id="JBHSFU010000004">
    <property type="protein sequence ID" value="MFC4557907.1"/>
    <property type="molecule type" value="Genomic_DNA"/>
</dbReference>
<name>A0ABV9DHK9_9BACI</name>
<dbReference type="InterPro" id="IPR004143">
    <property type="entry name" value="BPL_LPL_catalytic"/>
</dbReference>
<dbReference type="InterPro" id="IPR045864">
    <property type="entry name" value="aa-tRNA-synth_II/BPL/LPL"/>
</dbReference>
<dbReference type="GO" id="GO:0016874">
    <property type="term" value="F:ligase activity"/>
    <property type="evidence" value="ECO:0007669"/>
    <property type="project" value="UniProtKB-KW"/>
</dbReference>
<feature type="domain" description="BPL/LPL catalytic" evidence="1">
    <location>
        <begin position="32"/>
        <end position="240"/>
    </location>
</feature>
<dbReference type="CDD" id="cd16443">
    <property type="entry name" value="LplA"/>
    <property type="match status" value="1"/>
</dbReference>
<dbReference type="Proteomes" id="UP001595989">
    <property type="component" value="Unassembled WGS sequence"/>
</dbReference>
<dbReference type="PROSITE" id="PS51733">
    <property type="entry name" value="BPL_LPL_CATALYTIC"/>
    <property type="match status" value="1"/>
</dbReference>
<evidence type="ECO:0000259" key="1">
    <source>
        <dbReference type="PROSITE" id="PS51733"/>
    </source>
</evidence>
<dbReference type="SUPFAM" id="SSF55681">
    <property type="entry name" value="Class II aaRS and biotin synthetases"/>
    <property type="match status" value="1"/>
</dbReference>